<keyword evidence="2" id="KW-1185">Reference proteome</keyword>
<evidence type="ECO:0000313" key="1">
    <source>
        <dbReference type="EMBL" id="CAG8531209.1"/>
    </source>
</evidence>
<reference evidence="1" key="1">
    <citation type="submission" date="2021-06" db="EMBL/GenBank/DDBJ databases">
        <authorList>
            <person name="Kallberg Y."/>
            <person name="Tangrot J."/>
            <person name="Rosling A."/>
        </authorList>
    </citation>
    <scope>NUCLEOTIDE SEQUENCE</scope>
    <source>
        <strain evidence="1">MA461A</strain>
    </source>
</reference>
<accession>A0ACA9LJ12</accession>
<gene>
    <name evidence="1" type="ORF">RPERSI_LOCUS3147</name>
</gene>
<sequence length="413" mass="45751">KLSSQNTSITQIKKINKDIQPFDLTMTETKTPSSNSRDDVLQFLETLDTYSQTTAAGTPGSTPADTTQSVLDFLDQITQSTPASNPSESNPKQGNQNNSSVNQNGSAEQQTNQPESQKQSGAWSWGGLLATATTAYQTATTVVDNSVKEALETVRTNEATKKLEERVRGIVNKEAIEKLGSDLKTLSLNTLTTVVNAVVPPISQYEVVEVWLSHDMVGYVGLESLVYRAFMKVMEQVEGGDIVVRKSDEIKRDPDDDSYRDLNVCEGFIEAVGLAKANIEQVIKKHYKPEIDNEKSKSTDQSICPVFMAIQPTKANPYSLQNKSEDTADPDQYLFYVIVLTDPTHNLTFKTFSQALPVSWLDIPYEENEWVEAKMVSVIKLAVQSIAQDYVWHRMTSSDGRPQSNDDNSNIAS</sequence>
<name>A0ACA9LJ12_9GLOM</name>
<comment type="caution">
    <text evidence="1">The sequence shown here is derived from an EMBL/GenBank/DDBJ whole genome shotgun (WGS) entry which is preliminary data.</text>
</comment>
<organism evidence="1 2">
    <name type="scientific">Racocetra persica</name>
    <dbReference type="NCBI Taxonomy" id="160502"/>
    <lineage>
        <taxon>Eukaryota</taxon>
        <taxon>Fungi</taxon>
        <taxon>Fungi incertae sedis</taxon>
        <taxon>Mucoromycota</taxon>
        <taxon>Glomeromycotina</taxon>
        <taxon>Glomeromycetes</taxon>
        <taxon>Diversisporales</taxon>
        <taxon>Gigasporaceae</taxon>
        <taxon>Racocetra</taxon>
    </lineage>
</organism>
<protein>
    <submittedName>
        <fullName evidence="1">1151_t:CDS:1</fullName>
    </submittedName>
</protein>
<dbReference type="Proteomes" id="UP000789920">
    <property type="component" value="Unassembled WGS sequence"/>
</dbReference>
<dbReference type="EMBL" id="CAJVQC010003714">
    <property type="protein sequence ID" value="CAG8531209.1"/>
    <property type="molecule type" value="Genomic_DNA"/>
</dbReference>
<proteinExistence type="predicted"/>
<evidence type="ECO:0000313" key="2">
    <source>
        <dbReference type="Proteomes" id="UP000789920"/>
    </source>
</evidence>
<feature type="non-terminal residue" evidence="1">
    <location>
        <position position="1"/>
    </location>
</feature>